<dbReference type="AlphaFoldDB" id="A0A9W6HQD0"/>
<evidence type="ECO:0000313" key="1">
    <source>
        <dbReference type="EMBL" id="GLK00971.1"/>
    </source>
</evidence>
<comment type="caution">
    <text evidence="1">The sequence shown here is derived from an EMBL/GenBank/DDBJ whole genome shotgun (WGS) entry which is preliminary data.</text>
</comment>
<name>A0A9W6HQD0_9MICO</name>
<reference evidence="1" key="1">
    <citation type="journal article" date="2014" name="Int. J. Syst. Evol. Microbiol.">
        <title>Complete genome sequence of Corynebacterium casei LMG S-19264T (=DSM 44701T), isolated from a smear-ripened cheese.</title>
        <authorList>
            <consortium name="US DOE Joint Genome Institute (JGI-PGF)"/>
            <person name="Walter F."/>
            <person name="Albersmeier A."/>
            <person name="Kalinowski J."/>
            <person name="Ruckert C."/>
        </authorList>
    </citation>
    <scope>NUCLEOTIDE SEQUENCE</scope>
    <source>
        <strain evidence="1">VKM Ac-1958</strain>
    </source>
</reference>
<reference evidence="1" key="2">
    <citation type="submission" date="2023-01" db="EMBL/GenBank/DDBJ databases">
        <authorList>
            <person name="Sun Q."/>
            <person name="Evtushenko L."/>
        </authorList>
    </citation>
    <scope>NUCLEOTIDE SEQUENCE</scope>
    <source>
        <strain evidence="1">VKM Ac-1958</strain>
    </source>
</reference>
<dbReference type="EMBL" id="BSET01000001">
    <property type="protein sequence ID" value="GLK00971.1"/>
    <property type="molecule type" value="Genomic_DNA"/>
</dbReference>
<keyword evidence="2" id="KW-1185">Reference proteome</keyword>
<gene>
    <name evidence="1" type="ORF">GCM10017596_06860</name>
</gene>
<dbReference type="Proteomes" id="UP001142325">
    <property type="component" value="Unassembled WGS sequence"/>
</dbReference>
<accession>A0A9W6HQD0</accession>
<proteinExistence type="predicted"/>
<protein>
    <submittedName>
        <fullName evidence="1">Uncharacterized protein</fullName>
    </submittedName>
</protein>
<evidence type="ECO:0000313" key="2">
    <source>
        <dbReference type="Proteomes" id="UP001142325"/>
    </source>
</evidence>
<sequence length="123" mass="13692">MLPVPFPAQRRAFINCARTGDSVGGDRRLPFTVDVMTPVNAIPVISAAIEEPWQLSEVRAQLGRIRDDLTDLHATLQGLIAQTTWETRSRAINAFQSRLRDHAEHTAGALTIIDDEITRFGAW</sequence>
<organism evidence="1 2">
    <name type="scientific">Microbacterium keratanolyticum</name>
    <dbReference type="NCBI Taxonomy" id="67574"/>
    <lineage>
        <taxon>Bacteria</taxon>
        <taxon>Bacillati</taxon>
        <taxon>Actinomycetota</taxon>
        <taxon>Actinomycetes</taxon>
        <taxon>Micrococcales</taxon>
        <taxon>Microbacteriaceae</taxon>
        <taxon>Microbacterium</taxon>
    </lineage>
</organism>